<dbReference type="Pfam" id="PF09827">
    <property type="entry name" value="CRISPR_Cas2"/>
    <property type="match status" value="1"/>
</dbReference>
<keyword evidence="4 9" id="KW-0479">Metal-binding</keyword>
<evidence type="ECO:0000256" key="5">
    <source>
        <dbReference type="ARBA" id="ARBA00022759"/>
    </source>
</evidence>
<dbReference type="GO" id="GO:0043571">
    <property type="term" value="P:maintenance of CRISPR repeat elements"/>
    <property type="evidence" value="ECO:0007669"/>
    <property type="project" value="UniProtKB-UniRule"/>
</dbReference>
<feature type="binding site" evidence="9">
    <location>
        <position position="8"/>
    </location>
    <ligand>
        <name>Mg(2+)</name>
        <dbReference type="ChEBI" id="CHEBI:18420"/>
        <note>catalytic</note>
    </ligand>
</feature>
<dbReference type="GO" id="GO:0051607">
    <property type="term" value="P:defense response to virus"/>
    <property type="evidence" value="ECO:0007669"/>
    <property type="project" value="UniProtKB-UniRule"/>
</dbReference>
<dbReference type="AlphaFoldDB" id="A0A844G182"/>
<dbReference type="GO" id="GO:0046872">
    <property type="term" value="F:metal ion binding"/>
    <property type="evidence" value="ECO:0007669"/>
    <property type="project" value="UniProtKB-UniRule"/>
</dbReference>
<dbReference type="InterPro" id="IPR021127">
    <property type="entry name" value="CRISPR_associated_Cas2"/>
</dbReference>
<dbReference type="GO" id="GO:0016787">
    <property type="term" value="F:hydrolase activity"/>
    <property type="evidence" value="ECO:0007669"/>
    <property type="project" value="UniProtKB-KW"/>
</dbReference>
<evidence type="ECO:0000256" key="8">
    <source>
        <dbReference type="ARBA" id="ARBA00023118"/>
    </source>
</evidence>
<comment type="cofactor">
    <cofactor evidence="1 9">
        <name>Mg(2+)</name>
        <dbReference type="ChEBI" id="CHEBI:18420"/>
    </cofactor>
</comment>
<proteinExistence type="inferred from homology"/>
<dbReference type="Proteomes" id="UP000435649">
    <property type="component" value="Unassembled WGS sequence"/>
</dbReference>
<feature type="region of interest" description="Disordered" evidence="10">
    <location>
        <begin position="82"/>
        <end position="101"/>
    </location>
</feature>
<keyword evidence="7 9" id="KW-0460">Magnesium</keyword>
<evidence type="ECO:0000256" key="3">
    <source>
        <dbReference type="ARBA" id="ARBA00022722"/>
    </source>
</evidence>
<keyword evidence="5 9" id="KW-0255">Endonuclease</keyword>
<name>A0A844G182_9BACT</name>
<evidence type="ECO:0000256" key="1">
    <source>
        <dbReference type="ARBA" id="ARBA00001946"/>
    </source>
</evidence>
<evidence type="ECO:0000313" key="11">
    <source>
        <dbReference type="EMBL" id="MST96338.1"/>
    </source>
</evidence>
<dbReference type="GO" id="GO:0004521">
    <property type="term" value="F:RNA endonuclease activity"/>
    <property type="evidence" value="ECO:0007669"/>
    <property type="project" value="InterPro"/>
</dbReference>
<keyword evidence="6 9" id="KW-0378">Hydrolase</keyword>
<dbReference type="EC" id="3.1.-.-" evidence="9"/>
<organism evidence="11 12">
    <name type="scientific">Victivallis lenta</name>
    <dbReference type="NCBI Taxonomy" id="2606640"/>
    <lineage>
        <taxon>Bacteria</taxon>
        <taxon>Pseudomonadati</taxon>
        <taxon>Lentisphaerota</taxon>
        <taxon>Lentisphaeria</taxon>
        <taxon>Victivallales</taxon>
        <taxon>Victivallaceae</taxon>
        <taxon>Victivallis</taxon>
    </lineage>
</organism>
<reference evidence="11 12" key="1">
    <citation type="submission" date="2019-08" db="EMBL/GenBank/DDBJ databases">
        <title>In-depth cultivation of the pig gut microbiome towards novel bacterial diversity and tailored functional studies.</title>
        <authorList>
            <person name="Wylensek D."/>
            <person name="Hitch T.C.A."/>
            <person name="Clavel T."/>
        </authorList>
    </citation>
    <scope>NUCLEOTIDE SEQUENCE [LARGE SCALE GENOMIC DNA]</scope>
    <source>
        <strain evidence="11 12">BBE-744-WT-12</strain>
    </source>
</reference>
<comment type="similarity">
    <text evidence="2 9">Belongs to the CRISPR-associated endoribonuclease Cas2 protein family.</text>
</comment>
<evidence type="ECO:0000256" key="9">
    <source>
        <dbReference type="HAMAP-Rule" id="MF_01471"/>
    </source>
</evidence>
<comment type="caution">
    <text evidence="11">The sequence shown here is derived from an EMBL/GenBank/DDBJ whole genome shotgun (WGS) entry which is preliminary data.</text>
</comment>
<accession>A0A844G182</accession>
<evidence type="ECO:0000256" key="2">
    <source>
        <dbReference type="ARBA" id="ARBA00009959"/>
    </source>
</evidence>
<dbReference type="EMBL" id="VUNS01000003">
    <property type="protein sequence ID" value="MST96338.1"/>
    <property type="molecule type" value="Genomic_DNA"/>
</dbReference>
<evidence type="ECO:0000313" key="12">
    <source>
        <dbReference type="Proteomes" id="UP000435649"/>
    </source>
</evidence>
<keyword evidence="3 9" id="KW-0540">Nuclease</keyword>
<gene>
    <name evidence="9 11" type="primary">cas2</name>
    <name evidence="11" type="ORF">FYJ85_04650</name>
</gene>
<keyword evidence="12" id="KW-1185">Reference proteome</keyword>
<evidence type="ECO:0000256" key="6">
    <source>
        <dbReference type="ARBA" id="ARBA00022801"/>
    </source>
</evidence>
<dbReference type="InterPro" id="IPR019199">
    <property type="entry name" value="Virulence_VapD/CRISPR_Cas2"/>
</dbReference>
<comment type="function">
    <text evidence="9">CRISPR (clustered regularly interspaced short palindromic repeat), is an adaptive immune system that provides protection against mobile genetic elements (viruses, transposable elements and conjugative plasmids). CRISPR clusters contain sequences complementary to antecedent mobile elements and target invading nucleic acids. CRISPR clusters are transcribed and processed into CRISPR RNA (crRNA). Functions as a ssRNA-specific endoribonuclease. Involved in the integration of spacer DNA into the CRISPR cassette.</text>
</comment>
<evidence type="ECO:0000256" key="10">
    <source>
        <dbReference type="SAM" id="MobiDB-lite"/>
    </source>
</evidence>
<evidence type="ECO:0000256" key="7">
    <source>
        <dbReference type="ARBA" id="ARBA00022842"/>
    </source>
</evidence>
<protein>
    <recommendedName>
        <fullName evidence="9">CRISPR-associated endoribonuclease Cas2</fullName>
        <ecNumber evidence="9">3.1.-.-</ecNumber>
    </recommendedName>
</protein>
<dbReference type="HAMAP" id="MF_01471">
    <property type="entry name" value="Cas2"/>
    <property type="match status" value="1"/>
</dbReference>
<dbReference type="SUPFAM" id="SSF143430">
    <property type="entry name" value="TTP0101/SSO1404-like"/>
    <property type="match status" value="1"/>
</dbReference>
<comment type="subunit">
    <text evidence="9">Homodimer, forms a heterotetramer with a Cas1 homodimer.</text>
</comment>
<evidence type="ECO:0000256" key="4">
    <source>
        <dbReference type="ARBA" id="ARBA00022723"/>
    </source>
</evidence>
<sequence>MWIYVMFDLPTNTKAQRKAAAGFRHDLIKDGFQMMQFSVYIRHCATGENALVHINRVEAMVPAEGIVTVLKVTDRQFSDTRTFVGRKTTPPPPAPLQLELF</sequence>
<dbReference type="NCBIfam" id="TIGR01573">
    <property type="entry name" value="cas2"/>
    <property type="match status" value="1"/>
</dbReference>
<keyword evidence="8 9" id="KW-0051">Antiviral defense</keyword>